<reference evidence="1 2" key="1">
    <citation type="submission" date="2022-05" db="EMBL/GenBank/DDBJ databases">
        <authorList>
            <consortium name="Genoscope - CEA"/>
            <person name="William W."/>
        </authorList>
    </citation>
    <scope>NUCLEOTIDE SEQUENCE [LARGE SCALE GENOMIC DNA]</scope>
</reference>
<evidence type="ECO:0008006" key="3">
    <source>
        <dbReference type="Google" id="ProtNLM"/>
    </source>
</evidence>
<accession>A0ABN8PT73</accession>
<evidence type="ECO:0000313" key="1">
    <source>
        <dbReference type="EMBL" id="CAH3148957.1"/>
    </source>
</evidence>
<organism evidence="1 2">
    <name type="scientific">Porites lobata</name>
    <dbReference type="NCBI Taxonomy" id="104759"/>
    <lineage>
        <taxon>Eukaryota</taxon>
        <taxon>Metazoa</taxon>
        <taxon>Cnidaria</taxon>
        <taxon>Anthozoa</taxon>
        <taxon>Hexacorallia</taxon>
        <taxon>Scleractinia</taxon>
        <taxon>Fungiina</taxon>
        <taxon>Poritidae</taxon>
        <taxon>Porites</taxon>
    </lineage>
</organism>
<sequence length="205" mass="23599">MKMKGHSKGDGMYWLHLDGESHSNAFLAYCDMTSYNGGWTMCYTTHEYAKPRTEVKYNLTFPYGTDGYRTNCNNIKFTEIMFIDHETGRKAYFTRRSQTPITAADNYRYNNGRVNGLWDGVLPDGLGASNYTYHSYQLLICDNLLFSGFFVSGYTHCYKRCYGWCGDTKSPYFRTASTVPRYKGVAFNENGYRPLSNRLISVGLR</sequence>
<comment type="caution">
    <text evidence="1">The sequence shown here is derived from an EMBL/GenBank/DDBJ whole genome shotgun (WGS) entry which is preliminary data.</text>
</comment>
<keyword evidence="2" id="KW-1185">Reference proteome</keyword>
<dbReference type="Gene3D" id="2.60.120.1000">
    <property type="match status" value="1"/>
</dbReference>
<dbReference type="EMBL" id="CALNXK010000085">
    <property type="protein sequence ID" value="CAH3148957.1"/>
    <property type="molecule type" value="Genomic_DNA"/>
</dbReference>
<name>A0ABN8PT73_9CNID</name>
<protein>
    <recommendedName>
        <fullName evidence="3">Fibrinogen C-terminal domain-containing protein</fullName>
    </recommendedName>
</protein>
<dbReference type="Proteomes" id="UP001159405">
    <property type="component" value="Unassembled WGS sequence"/>
</dbReference>
<dbReference type="InterPro" id="IPR036056">
    <property type="entry name" value="Fibrinogen-like_C"/>
</dbReference>
<dbReference type="NCBIfam" id="NF040941">
    <property type="entry name" value="GGGWT_bact"/>
    <property type="match status" value="1"/>
</dbReference>
<dbReference type="SUPFAM" id="SSF56496">
    <property type="entry name" value="Fibrinogen C-terminal domain-like"/>
    <property type="match status" value="1"/>
</dbReference>
<proteinExistence type="predicted"/>
<evidence type="ECO:0000313" key="2">
    <source>
        <dbReference type="Proteomes" id="UP001159405"/>
    </source>
</evidence>
<gene>
    <name evidence="1" type="ORF">PLOB_00046899</name>
</gene>